<evidence type="ECO:0000313" key="4">
    <source>
        <dbReference type="Proteomes" id="UP000239724"/>
    </source>
</evidence>
<name>A0A2S6NB17_RHOGL</name>
<feature type="compositionally biased region" description="Basic and acidic residues" evidence="1">
    <location>
        <begin position="55"/>
        <end position="64"/>
    </location>
</feature>
<proteinExistence type="predicted"/>
<dbReference type="AlphaFoldDB" id="A0A2S6NB17"/>
<feature type="signal peptide" evidence="2">
    <location>
        <begin position="1"/>
        <end position="25"/>
    </location>
</feature>
<feature type="region of interest" description="Disordered" evidence="1">
    <location>
        <begin position="55"/>
        <end position="74"/>
    </location>
</feature>
<keyword evidence="2" id="KW-0732">Signal</keyword>
<sequence length="126" mass="13821">MTLRYGFVHATAAALLLIGVSAADAQINPFRSSRQATGLTNDDVARLTEATGRLNQKEPIHVGDAETWSNPTSGNSGKVTVTRLFKYSGMACHGVRYDLTYKAQRPPRSYTASWCRTKAGEWKLKS</sequence>
<reference evidence="3 4" key="1">
    <citation type="journal article" date="2018" name="Arch. Microbiol.">
        <title>New insights into the metabolic potential of the phototrophic purple bacterium Rhodopila globiformis DSM 161(T) from its draft genome sequence and evidence for a vanadium-dependent nitrogenase.</title>
        <authorList>
            <person name="Imhoff J.F."/>
            <person name="Rahn T."/>
            <person name="Kunzel S."/>
            <person name="Neulinger S.C."/>
        </authorList>
    </citation>
    <scope>NUCLEOTIDE SEQUENCE [LARGE SCALE GENOMIC DNA]</scope>
    <source>
        <strain evidence="3 4">DSM 161</strain>
    </source>
</reference>
<dbReference type="EMBL" id="NHRY01000182">
    <property type="protein sequence ID" value="PPQ31822.1"/>
    <property type="molecule type" value="Genomic_DNA"/>
</dbReference>
<dbReference type="OrthoDB" id="7276872at2"/>
<evidence type="ECO:0000256" key="2">
    <source>
        <dbReference type="SAM" id="SignalP"/>
    </source>
</evidence>
<dbReference type="RefSeq" id="WP_104519924.1">
    <property type="nucleotide sequence ID" value="NZ_NHRY01000182.1"/>
</dbReference>
<dbReference type="Proteomes" id="UP000239724">
    <property type="component" value="Unassembled WGS sequence"/>
</dbReference>
<organism evidence="3 4">
    <name type="scientific">Rhodopila globiformis</name>
    <name type="common">Rhodopseudomonas globiformis</name>
    <dbReference type="NCBI Taxonomy" id="1071"/>
    <lineage>
        <taxon>Bacteria</taxon>
        <taxon>Pseudomonadati</taxon>
        <taxon>Pseudomonadota</taxon>
        <taxon>Alphaproteobacteria</taxon>
        <taxon>Acetobacterales</taxon>
        <taxon>Acetobacteraceae</taxon>
        <taxon>Rhodopila</taxon>
    </lineage>
</organism>
<accession>A0A2S6NB17</accession>
<evidence type="ECO:0000313" key="3">
    <source>
        <dbReference type="EMBL" id="PPQ31822.1"/>
    </source>
</evidence>
<gene>
    <name evidence="3" type="ORF">CCS01_16525</name>
</gene>
<protein>
    <submittedName>
        <fullName evidence="3">Uncharacterized protein</fullName>
    </submittedName>
</protein>
<keyword evidence="4" id="KW-1185">Reference proteome</keyword>
<comment type="caution">
    <text evidence="3">The sequence shown here is derived from an EMBL/GenBank/DDBJ whole genome shotgun (WGS) entry which is preliminary data.</text>
</comment>
<feature type="chain" id="PRO_5015472210" evidence="2">
    <location>
        <begin position="26"/>
        <end position="126"/>
    </location>
</feature>
<evidence type="ECO:0000256" key="1">
    <source>
        <dbReference type="SAM" id="MobiDB-lite"/>
    </source>
</evidence>